<comment type="caution">
    <text evidence="3">The sequence shown here is derived from an EMBL/GenBank/DDBJ whole genome shotgun (WGS) entry which is preliminary data.</text>
</comment>
<feature type="domain" description="Copper amine oxidase-like N-terminal" evidence="2">
    <location>
        <begin position="31"/>
        <end position="134"/>
    </location>
</feature>
<name>A0ABR8MZD9_9BACL</name>
<proteinExistence type="predicted"/>
<keyword evidence="4" id="KW-1185">Reference proteome</keyword>
<keyword evidence="1" id="KW-0732">Signal</keyword>
<dbReference type="SUPFAM" id="SSF55383">
    <property type="entry name" value="Copper amine oxidase, domain N"/>
    <property type="match status" value="2"/>
</dbReference>
<sequence length="283" mass="30985">MKKMIPGIALGLMLAFASMPAYAADNPVIKIDGVAIGSDVRPEVKNNRTMVPLRVISENLGAKVNWSNSEATITKDGLKVILKLNTKTAVVNGKTVTLDAAPYVKNSRVVVPLRFIAETFDCEVSYSNSTVTVSTAPLVIDGVQVKALQQEYHMTMGGVVQQISGNTTNKTIYNLFENNKGEKVDAPASYSWRANIDVPGSYAKVGQYDFLDGKEKSLQRYDIYTLVNAFPSDVLDGYPAVLLHDATEDQWYLFSDIPIRSINDQVDRAWVSGLVKIISDTVA</sequence>
<evidence type="ECO:0000313" key="4">
    <source>
        <dbReference type="Proteomes" id="UP000609346"/>
    </source>
</evidence>
<reference evidence="3 4" key="1">
    <citation type="submission" date="2020-09" db="EMBL/GenBank/DDBJ databases">
        <title>Paenibacillus sp. strain PR3 16S rRNA gene Genome sequencing and assembly.</title>
        <authorList>
            <person name="Kim J."/>
        </authorList>
    </citation>
    <scope>NUCLEOTIDE SEQUENCE [LARGE SCALE GENOMIC DNA]</scope>
    <source>
        <strain evidence="3 4">PR3</strain>
    </source>
</reference>
<dbReference type="InterPro" id="IPR036582">
    <property type="entry name" value="Mao_N_sf"/>
</dbReference>
<gene>
    <name evidence="3" type="ORF">H8B09_21185</name>
</gene>
<dbReference type="EMBL" id="JACXZA010000005">
    <property type="protein sequence ID" value="MBD3921296.1"/>
    <property type="molecule type" value="Genomic_DNA"/>
</dbReference>
<dbReference type="Proteomes" id="UP000609346">
    <property type="component" value="Unassembled WGS sequence"/>
</dbReference>
<evidence type="ECO:0000313" key="3">
    <source>
        <dbReference type="EMBL" id="MBD3921296.1"/>
    </source>
</evidence>
<dbReference type="InterPro" id="IPR012854">
    <property type="entry name" value="Cu_amine_oxidase-like_N"/>
</dbReference>
<evidence type="ECO:0000256" key="1">
    <source>
        <dbReference type="SAM" id="SignalP"/>
    </source>
</evidence>
<feature type="chain" id="PRO_5045675731" evidence="1">
    <location>
        <begin position="24"/>
        <end position="283"/>
    </location>
</feature>
<evidence type="ECO:0000259" key="2">
    <source>
        <dbReference type="Pfam" id="PF07833"/>
    </source>
</evidence>
<protein>
    <submittedName>
        <fullName evidence="3">Copper amine oxidase N-terminal domain-containing protein</fullName>
    </submittedName>
</protein>
<dbReference type="Gene3D" id="3.30.457.10">
    <property type="entry name" value="Copper amine oxidase-like, N-terminal domain"/>
    <property type="match status" value="1"/>
</dbReference>
<accession>A0ABR8MZD9</accession>
<feature type="signal peptide" evidence="1">
    <location>
        <begin position="1"/>
        <end position="23"/>
    </location>
</feature>
<dbReference type="Pfam" id="PF07833">
    <property type="entry name" value="Cu_amine_oxidN1"/>
    <property type="match status" value="1"/>
</dbReference>
<organism evidence="3 4">
    <name type="scientific">Paenibacillus terricola</name>
    <dbReference type="NCBI Taxonomy" id="2763503"/>
    <lineage>
        <taxon>Bacteria</taxon>
        <taxon>Bacillati</taxon>
        <taxon>Bacillota</taxon>
        <taxon>Bacilli</taxon>
        <taxon>Bacillales</taxon>
        <taxon>Paenibacillaceae</taxon>
        <taxon>Paenibacillus</taxon>
    </lineage>
</organism>